<dbReference type="RefSeq" id="WP_380022442.1">
    <property type="nucleotide sequence ID" value="NZ_JBHSHD010000015.1"/>
</dbReference>
<feature type="signal peptide" evidence="2">
    <location>
        <begin position="1"/>
        <end position="23"/>
    </location>
</feature>
<dbReference type="Pfam" id="PF13505">
    <property type="entry name" value="OMP_b-brl"/>
    <property type="match status" value="1"/>
</dbReference>
<keyword evidence="1 2" id="KW-0732">Signal</keyword>
<keyword evidence="5" id="KW-1185">Reference proteome</keyword>
<dbReference type="InterPro" id="IPR027385">
    <property type="entry name" value="Beta-barrel_OMP"/>
</dbReference>
<dbReference type="Proteomes" id="UP001595886">
    <property type="component" value="Unassembled WGS sequence"/>
</dbReference>
<feature type="domain" description="Outer membrane protein beta-barrel" evidence="3">
    <location>
        <begin position="8"/>
        <end position="190"/>
    </location>
</feature>
<accession>A0ABV9R310</accession>
<sequence>MKNTILAIALAGGLAALPIASHAANSGFFVNGNIGQSNFDKGHYDDDDTGYGVNLGYRWALAPNFLLGVEGGYVDLGEASAKRGYSPLLGKAELSGWTLGLNGHWNLTDNWYVSGRGGFFRGDLKGGYLAGGVVPARIDDNSSKWYAGAGFGYDFNNNVSVGLNYDYYKAEKNGLKLDSDLVSVSAEYRF</sequence>
<dbReference type="EMBL" id="JBHSHD010000015">
    <property type="protein sequence ID" value="MFC4822162.1"/>
    <property type="molecule type" value="Genomic_DNA"/>
</dbReference>
<dbReference type="SUPFAM" id="SSF56925">
    <property type="entry name" value="OMPA-like"/>
    <property type="match status" value="1"/>
</dbReference>
<evidence type="ECO:0000313" key="4">
    <source>
        <dbReference type="EMBL" id="MFC4822162.1"/>
    </source>
</evidence>
<reference evidence="5" key="1">
    <citation type="journal article" date="2019" name="Int. J. Syst. Evol. Microbiol.">
        <title>The Global Catalogue of Microorganisms (GCM) 10K type strain sequencing project: providing services to taxonomists for standard genome sequencing and annotation.</title>
        <authorList>
            <consortium name="The Broad Institute Genomics Platform"/>
            <consortium name="The Broad Institute Genome Sequencing Center for Infectious Disease"/>
            <person name="Wu L."/>
            <person name="Ma J."/>
        </authorList>
    </citation>
    <scope>NUCLEOTIDE SEQUENCE [LARGE SCALE GENOMIC DNA]</scope>
    <source>
        <strain evidence="5">CCUG 30340</strain>
    </source>
</reference>
<evidence type="ECO:0000256" key="2">
    <source>
        <dbReference type="SAM" id="SignalP"/>
    </source>
</evidence>
<dbReference type="Gene3D" id="2.40.160.20">
    <property type="match status" value="1"/>
</dbReference>
<organism evidence="4 5">
    <name type="scientific">Dokdonella ginsengisoli</name>
    <dbReference type="NCBI Taxonomy" id="363846"/>
    <lineage>
        <taxon>Bacteria</taxon>
        <taxon>Pseudomonadati</taxon>
        <taxon>Pseudomonadota</taxon>
        <taxon>Gammaproteobacteria</taxon>
        <taxon>Lysobacterales</taxon>
        <taxon>Rhodanobacteraceae</taxon>
        <taxon>Dokdonella</taxon>
    </lineage>
</organism>
<evidence type="ECO:0000313" key="5">
    <source>
        <dbReference type="Proteomes" id="UP001595886"/>
    </source>
</evidence>
<evidence type="ECO:0000259" key="3">
    <source>
        <dbReference type="Pfam" id="PF13505"/>
    </source>
</evidence>
<proteinExistence type="predicted"/>
<gene>
    <name evidence="4" type="ORF">ACFO6Q_17685</name>
</gene>
<evidence type="ECO:0000256" key="1">
    <source>
        <dbReference type="ARBA" id="ARBA00022729"/>
    </source>
</evidence>
<dbReference type="InterPro" id="IPR011250">
    <property type="entry name" value="OMP/PagP_B-barrel"/>
</dbReference>
<feature type="chain" id="PRO_5047264475" evidence="2">
    <location>
        <begin position="24"/>
        <end position="190"/>
    </location>
</feature>
<name>A0ABV9R310_9GAMM</name>
<protein>
    <submittedName>
        <fullName evidence="4">Outer membrane protein</fullName>
    </submittedName>
</protein>
<comment type="caution">
    <text evidence="4">The sequence shown here is derived from an EMBL/GenBank/DDBJ whole genome shotgun (WGS) entry which is preliminary data.</text>
</comment>